<reference evidence="3" key="2">
    <citation type="submission" date="2016-11" db="EMBL/GenBank/DDBJ databases">
        <authorList>
            <person name="Varghese N."/>
            <person name="Submissions S."/>
        </authorList>
    </citation>
    <scope>NUCLEOTIDE SEQUENCE [LARGE SCALE GENOMIC DNA]</scope>
    <source>
        <strain evidence="3">DSM 19859</strain>
    </source>
</reference>
<reference evidence="2" key="1">
    <citation type="submission" date="2016-11" db="EMBL/GenBank/DDBJ databases">
        <authorList>
            <person name="Jaros S."/>
            <person name="Januszkiewicz K."/>
            <person name="Wedrychowicz H."/>
        </authorList>
    </citation>
    <scope>NUCLEOTIDE SEQUENCE [LARGE SCALE GENOMIC DNA]</scope>
    <source>
        <strain evidence="2">DSM 19859</strain>
    </source>
</reference>
<dbReference type="Gene3D" id="3.60.15.10">
    <property type="entry name" value="Ribonuclease Z/Hydroxyacylglutathione hydrolase-like"/>
    <property type="match status" value="1"/>
</dbReference>
<dbReference type="PROSITE" id="PS51257">
    <property type="entry name" value="PROKAR_LIPOPROTEIN"/>
    <property type="match status" value="1"/>
</dbReference>
<dbReference type="Proteomes" id="UP000290037">
    <property type="component" value="Unassembled WGS sequence"/>
</dbReference>
<organism evidence="2 3">
    <name type="scientific">Leeuwenhoekiella palythoae</name>
    <dbReference type="NCBI Taxonomy" id="573501"/>
    <lineage>
        <taxon>Bacteria</taxon>
        <taxon>Pseudomonadati</taxon>
        <taxon>Bacteroidota</taxon>
        <taxon>Flavobacteriia</taxon>
        <taxon>Flavobacteriales</taxon>
        <taxon>Flavobacteriaceae</taxon>
        <taxon>Leeuwenhoekiella</taxon>
    </lineage>
</organism>
<gene>
    <name evidence="1" type="ORF">DSM01_2024</name>
    <name evidence="2" type="ORF">SAMN04487999_0450</name>
</gene>
<dbReference type="Pfam" id="PF13483">
    <property type="entry name" value="Lactamase_B_3"/>
    <property type="match status" value="1"/>
</dbReference>
<dbReference type="PANTHER" id="PTHR43546">
    <property type="entry name" value="UPF0173 METAL-DEPENDENT HYDROLASE MJ1163-RELATED"/>
    <property type="match status" value="1"/>
</dbReference>
<evidence type="ECO:0000313" key="1">
    <source>
        <dbReference type="EMBL" id="RXG28564.1"/>
    </source>
</evidence>
<keyword evidence="4" id="KW-1185">Reference proteome</keyword>
<evidence type="ECO:0000313" key="2">
    <source>
        <dbReference type="EMBL" id="SHH53953.1"/>
    </source>
</evidence>
<dbReference type="EMBL" id="FQXT01000001">
    <property type="protein sequence ID" value="SHH53953.1"/>
    <property type="molecule type" value="Genomic_DNA"/>
</dbReference>
<dbReference type="Proteomes" id="UP000184240">
    <property type="component" value="Unassembled WGS sequence"/>
</dbReference>
<dbReference type="OrthoDB" id="9789133at2"/>
<dbReference type="InterPro" id="IPR036866">
    <property type="entry name" value="RibonucZ/Hydroxyglut_hydro"/>
</dbReference>
<reference evidence="1 4" key="3">
    <citation type="submission" date="2018-07" db="EMBL/GenBank/DDBJ databases">
        <title>Leeuwenhoekiella genomics.</title>
        <authorList>
            <person name="Tahon G."/>
            <person name="Willems A."/>
        </authorList>
    </citation>
    <scope>NUCLEOTIDE SEQUENCE [LARGE SCALE GENOMIC DNA]</scope>
    <source>
        <strain evidence="1 4">LMG 24856</strain>
    </source>
</reference>
<dbReference type="SUPFAM" id="SSF56281">
    <property type="entry name" value="Metallo-hydrolase/oxidoreductase"/>
    <property type="match status" value="1"/>
</dbReference>
<dbReference type="STRING" id="573501.SAMN04487999_0450"/>
<dbReference type="EMBL" id="QOVN01000004">
    <property type="protein sequence ID" value="RXG28564.1"/>
    <property type="molecule type" value="Genomic_DNA"/>
</dbReference>
<protein>
    <submittedName>
        <fullName evidence="1">L-ascorbate metabolism protein UlaG (Beta-lactamase superfamily)</fullName>
    </submittedName>
    <submittedName>
        <fullName evidence="2">L-ascorbate metabolism protein UlaG, beta-lactamase superfamily</fullName>
    </submittedName>
</protein>
<name>A0A1M5TU70_9FLAO</name>
<accession>A0A1M5TU70</accession>
<dbReference type="PANTHER" id="PTHR43546:SF3">
    <property type="entry name" value="UPF0173 METAL-DEPENDENT HYDROLASE MJ1163"/>
    <property type="match status" value="1"/>
</dbReference>
<sequence>MKNLVLVALAITTLYSCKNQNKAEDESSLASEEATMTTEATTEAEFNITPIEHATAIFDFGEDVFYIDPVGGTKAFENKPKPQVILITDIHGDHLNEETLTAVADSSTTIFAPQAVVDQLKGAIKEQVTVIANDETQTWDGYTLTAIPMYNLREEAKQFHTIGRGNGYLIEKDGMRVYFSGDTEDIPEMRNLKDIDKAFICMNLPYTMPVTSAADAVIDFKPKEAYPYHFRGQNGLSDVDQFKGIVDSADVGTEVIILDWYPNGAE</sequence>
<proteinExistence type="predicted"/>
<dbReference type="AlphaFoldDB" id="A0A1M5TU70"/>
<dbReference type="RefSeq" id="WP_072979918.1">
    <property type="nucleotide sequence ID" value="NZ_FQXT01000001.1"/>
</dbReference>
<evidence type="ECO:0000313" key="4">
    <source>
        <dbReference type="Proteomes" id="UP000290037"/>
    </source>
</evidence>
<dbReference type="InterPro" id="IPR050114">
    <property type="entry name" value="UPF0173_UPF0282_UlaG_hydrolase"/>
</dbReference>
<evidence type="ECO:0000313" key="3">
    <source>
        <dbReference type="Proteomes" id="UP000184240"/>
    </source>
</evidence>